<organism evidence="12 13">
    <name type="scientific">Pseudomonas kulmbachensis</name>
    <dbReference type="NCBI Taxonomy" id="3043408"/>
    <lineage>
        <taxon>Bacteria</taxon>
        <taxon>Pseudomonadati</taxon>
        <taxon>Pseudomonadota</taxon>
        <taxon>Gammaproteobacteria</taxon>
        <taxon>Pseudomonadales</taxon>
        <taxon>Pseudomonadaceae</taxon>
        <taxon>Pseudomonas</taxon>
    </lineage>
</organism>
<evidence type="ECO:0000256" key="6">
    <source>
        <dbReference type="ARBA" id="ARBA00031011"/>
    </source>
</evidence>
<keyword evidence="13" id="KW-1185">Reference proteome</keyword>
<keyword evidence="10" id="KW-0479">Metal-binding</keyword>
<keyword evidence="10" id="KW-0560">Oxidoreductase</keyword>
<sequence length="297" mass="33424">MIYPDAHLHCASLIKGKLVFDKDGSLRDAIAQGLFLLKVPEYLDLEPGIKLCREFYLPATDHTNYGGFRQQTDIYFDREHFQTEHLLVDKSRWAGRLPCAVVQMAQVMDAVGQVIFQAALWELGVAEHLWHRISGGAVTGEGTHWFAASHYRPERRLPGCAEHRDTGFVTLLYTRQPGFEAFIGGQWQSIAPVPGCFIVNFGACLEALSGRLALPARAIEHRVRECPAVPKGEDRFSFATFINPPACGDLYELQPQGELLRLMSVEAFLRRFNQFTWQDRHTTFGIESVPAPDAAHE</sequence>
<protein>
    <recommendedName>
        <fullName evidence="4">2-oxoglutarate-dependent ethylene/succinate-forming enzyme</fullName>
        <ecNumber evidence="3">1.13.12.19</ecNumber>
        <ecNumber evidence="2">1.14.20.7</ecNumber>
    </recommendedName>
    <alternativeName>
        <fullName evidence="6">2-oxoglutarate dioxygenase (ethylene-forming)</fullName>
    </alternativeName>
    <alternativeName>
        <fullName evidence="7">2-oxoglutarate/L-arginine monooxygenase/decarboxylase (succinate-forming)</fullName>
    </alternativeName>
</protein>
<dbReference type="RefSeq" id="WP_395246954.1">
    <property type="nucleotide sequence ID" value="NZ_JBINXA010000008.1"/>
</dbReference>
<dbReference type="InterPro" id="IPR050231">
    <property type="entry name" value="Iron_ascorbate_oxido_reductase"/>
</dbReference>
<evidence type="ECO:0000256" key="1">
    <source>
        <dbReference type="ARBA" id="ARBA00004767"/>
    </source>
</evidence>
<evidence type="ECO:0000313" key="13">
    <source>
        <dbReference type="Proteomes" id="UP001609821"/>
    </source>
</evidence>
<feature type="domain" description="Fe2OG dioxygenase" evidence="11">
    <location>
        <begin position="139"/>
        <end position="244"/>
    </location>
</feature>
<keyword evidence="5" id="KW-0266">Ethylene biosynthesis</keyword>
<keyword evidence="10" id="KW-0408">Iron</keyword>
<comment type="similarity">
    <text evidence="10">Belongs to the iron/ascorbate-dependent oxidoreductase family.</text>
</comment>
<dbReference type="InterPro" id="IPR044861">
    <property type="entry name" value="IPNS-like_FE2OG_OXY"/>
</dbReference>
<comment type="caution">
    <text evidence="12">The sequence shown here is derived from an EMBL/GenBank/DDBJ whole genome shotgun (WGS) entry which is preliminary data.</text>
</comment>
<comment type="catalytic activity">
    <reaction evidence="9">
        <text>L-arginine + 2-oxoglutarate + O2 = guanidine + L-glutamate 5-semialdehyde + succinate + CO2</text>
        <dbReference type="Rhea" id="RHEA:31535"/>
        <dbReference type="ChEBI" id="CHEBI:15379"/>
        <dbReference type="ChEBI" id="CHEBI:16526"/>
        <dbReference type="ChEBI" id="CHEBI:16810"/>
        <dbReference type="ChEBI" id="CHEBI:30031"/>
        <dbReference type="ChEBI" id="CHEBI:30087"/>
        <dbReference type="ChEBI" id="CHEBI:32682"/>
        <dbReference type="ChEBI" id="CHEBI:58066"/>
        <dbReference type="EC" id="1.14.20.7"/>
    </reaction>
</comment>
<dbReference type="SUPFAM" id="SSF51197">
    <property type="entry name" value="Clavaminate synthase-like"/>
    <property type="match status" value="1"/>
</dbReference>
<name>A0ABW7LWW7_9PSED</name>
<evidence type="ECO:0000256" key="7">
    <source>
        <dbReference type="ARBA" id="ARBA00031282"/>
    </source>
</evidence>
<dbReference type="EC" id="1.14.20.7" evidence="2"/>
<proteinExistence type="inferred from homology"/>
<gene>
    <name evidence="12" type="ORF">ACHMWK_09110</name>
</gene>
<dbReference type="Pfam" id="PF03171">
    <property type="entry name" value="2OG-FeII_Oxy"/>
    <property type="match status" value="1"/>
</dbReference>
<dbReference type="InterPro" id="IPR005123">
    <property type="entry name" value="Oxoglu/Fe-dep_dioxygenase_dom"/>
</dbReference>
<evidence type="ECO:0000259" key="11">
    <source>
        <dbReference type="PROSITE" id="PS51471"/>
    </source>
</evidence>
<evidence type="ECO:0000256" key="2">
    <source>
        <dbReference type="ARBA" id="ARBA00012293"/>
    </source>
</evidence>
<dbReference type="Gene3D" id="2.60.120.330">
    <property type="entry name" value="B-lactam Antibiotic, Isopenicillin N Synthase, Chain"/>
    <property type="match status" value="1"/>
</dbReference>
<evidence type="ECO:0000256" key="8">
    <source>
        <dbReference type="ARBA" id="ARBA00047725"/>
    </source>
</evidence>
<dbReference type="PROSITE" id="PS51471">
    <property type="entry name" value="FE2OG_OXY"/>
    <property type="match status" value="1"/>
</dbReference>
<evidence type="ECO:0000256" key="4">
    <source>
        <dbReference type="ARBA" id="ARBA00019045"/>
    </source>
</evidence>
<evidence type="ECO:0000313" key="12">
    <source>
        <dbReference type="EMBL" id="MFH6566125.1"/>
    </source>
</evidence>
<evidence type="ECO:0000256" key="5">
    <source>
        <dbReference type="ARBA" id="ARBA00022666"/>
    </source>
</evidence>
<dbReference type="EC" id="1.13.12.19" evidence="3"/>
<evidence type="ECO:0000256" key="10">
    <source>
        <dbReference type="RuleBase" id="RU003682"/>
    </source>
</evidence>
<comment type="pathway">
    <text evidence="1">Alkene biosynthesis; ethylene biosynthesis via 2-oxoglutarate.</text>
</comment>
<dbReference type="PANTHER" id="PTHR47990">
    <property type="entry name" value="2-OXOGLUTARATE (2OG) AND FE(II)-DEPENDENT OXYGENASE SUPERFAMILY PROTEIN-RELATED"/>
    <property type="match status" value="1"/>
</dbReference>
<comment type="catalytic activity">
    <reaction evidence="8">
        <text>2-oxoglutarate + O2 + 2 H(+) = ethene + 3 CO2 + H2O</text>
        <dbReference type="Rhea" id="RHEA:31523"/>
        <dbReference type="ChEBI" id="CHEBI:15377"/>
        <dbReference type="ChEBI" id="CHEBI:15378"/>
        <dbReference type="ChEBI" id="CHEBI:15379"/>
        <dbReference type="ChEBI" id="CHEBI:16526"/>
        <dbReference type="ChEBI" id="CHEBI:16810"/>
        <dbReference type="ChEBI" id="CHEBI:18153"/>
        <dbReference type="EC" id="1.13.12.19"/>
    </reaction>
</comment>
<dbReference type="InterPro" id="IPR027443">
    <property type="entry name" value="IPNS-like_sf"/>
</dbReference>
<accession>A0ABW7LWW7</accession>
<evidence type="ECO:0000256" key="9">
    <source>
        <dbReference type="ARBA" id="ARBA00049359"/>
    </source>
</evidence>
<reference evidence="12 13" key="1">
    <citation type="submission" date="2024-10" db="EMBL/GenBank/DDBJ databases">
        <title>Aeromonas and Pseudomonas from the Cagarras Archipelago, Rio de Janeiro, Brazil.</title>
        <authorList>
            <person name="Canellas A.L.B."/>
            <person name="Laport M.S."/>
        </authorList>
    </citation>
    <scope>NUCLEOTIDE SEQUENCE [LARGE SCALE GENOMIC DNA]</scope>
    <source>
        <strain evidence="12 13">CPF-4</strain>
    </source>
</reference>
<dbReference type="Proteomes" id="UP001609821">
    <property type="component" value="Unassembled WGS sequence"/>
</dbReference>
<evidence type="ECO:0000256" key="3">
    <source>
        <dbReference type="ARBA" id="ARBA00012531"/>
    </source>
</evidence>
<dbReference type="EMBL" id="JBINXB010000008">
    <property type="protein sequence ID" value="MFH6566125.1"/>
    <property type="molecule type" value="Genomic_DNA"/>
</dbReference>